<name>A0A8S1RPI4_9CILI</name>
<reference evidence="1" key="1">
    <citation type="submission" date="2021-01" db="EMBL/GenBank/DDBJ databases">
        <authorList>
            <consortium name="Genoscope - CEA"/>
            <person name="William W."/>
        </authorList>
    </citation>
    <scope>NUCLEOTIDE SEQUENCE</scope>
</reference>
<dbReference type="AlphaFoldDB" id="A0A8S1RPI4"/>
<protein>
    <submittedName>
        <fullName evidence="1">Uncharacterized protein</fullName>
    </submittedName>
</protein>
<evidence type="ECO:0000313" key="1">
    <source>
        <dbReference type="EMBL" id="CAD8130118.1"/>
    </source>
</evidence>
<keyword evidence="2" id="KW-1185">Reference proteome</keyword>
<dbReference type="Proteomes" id="UP000692954">
    <property type="component" value="Unassembled WGS sequence"/>
</dbReference>
<comment type="caution">
    <text evidence="1">The sequence shown here is derived from an EMBL/GenBank/DDBJ whole genome shotgun (WGS) entry which is preliminary data.</text>
</comment>
<dbReference type="OrthoDB" id="10525389at2759"/>
<evidence type="ECO:0000313" key="2">
    <source>
        <dbReference type="Proteomes" id="UP000692954"/>
    </source>
</evidence>
<gene>
    <name evidence="1" type="ORF">PSON_ATCC_30995.1.T2640004</name>
</gene>
<proteinExistence type="predicted"/>
<dbReference type="EMBL" id="CAJJDN010000264">
    <property type="protein sequence ID" value="CAD8130118.1"/>
    <property type="molecule type" value="Genomic_DNA"/>
</dbReference>
<accession>A0A8S1RPI4</accession>
<organism evidence="1 2">
    <name type="scientific">Paramecium sonneborni</name>
    <dbReference type="NCBI Taxonomy" id="65129"/>
    <lineage>
        <taxon>Eukaryota</taxon>
        <taxon>Sar</taxon>
        <taxon>Alveolata</taxon>
        <taxon>Ciliophora</taxon>
        <taxon>Intramacronucleata</taxon>
        <taxon>Oligohymenophorea</taxon>
        <taxon>Peniculida</taxon>
        <taxon>Parameciidae</taxon>
        <taxon>Paramecium</taxon>
    </lineage>
</organism>
<sequence length="245" mass="29285">MEPILKYFLLLMHLQKNLCQDIEQKLDLENQEIKQNNRIKILNNLDIIRKEKNFNIYQYPRYYKSSIECLEDYKTIILIGTQSSEKQNLINLFINYYYGVEFLDTYRFEIVDDIDITKEKQNDEYEQMKVYYIIPQNGKSGLKIIYTPDYNDDLCYDDQNKSDKIYNVISNSIQLNQNILIGFANSQQISIGTFYMLESILSIFPSILISKIEINIIIQRIQFIAIIFKIQFNINFYKSQLMEIL</sequence>